<evidence type="ECO:0000313" key="2">
    <source>
        <dbReference type="Proteomes" id="UP001319080"/>
    </source>
</evidence>
<accession>A0AAP2DTV2</accession>
<comment type="caution">
    <text evidence="1">The sequence shown here is derived from an EMBL/GenBank/DDBJ whole genome shotgun (WGS) entry which is preliminary data.</text>
</comment>
<reference evidence="1 2" key="1">
    <citation type="submission" date="2021-05" db="EMBL/GenBank/DDBJ databases">
        <title>A Polyphasic approach of four new species of the genus Ohtaekwangia: Ohtaekwangia histidinii sp. nov., Ohtaekwangia cretensis sp. nov., Ohtaekwangia indiensis sp. nov., Ohtaekwangia reichenbachii sp. nov. from diverse environment.</title>
        <authorList>
            <person name="Octaviana S."/>
        </authorList>
    </citation>
    <scope>NUCLEOTIDE SEQUENCE [LARGE SCALE GENOMIC DNA]</scope>
    <source>
        <strain evidence="1 2">PWU5</strain>
    </source>
</reference>
<evidence type="ECO:0000313" key="1">
    <source>
        <dbReference type="EMBL" id="MBT1707348.1"/>
    </source>
</evidence>
<dbReference type="InterPro" id="IPR053851">
    <property type="entry name" value="DUF6929"/>
</dbReference>
<organism evidence="1 2">
    <name type="scientific">Dawidia cretensis</name>
    <dbReference type="NCBI Taxonomy" id="2782350"/>
    <lineage>
        <taxon>Bacteria</taxon>
        <taxon>Pseudomonadati</taxon>
        <taxon>Bacteroidota</taxon>
        <taxon>Cytophagia</taxon>
        <taxon>Cytophagales</taxon>
        <taxon>Chryseotaleaceae</taxon>
        <taxon>Dawidia</taxon>
    </lineage>
</organism>
<dbReference type="EMBL" id="JAHESE010000002">
    <property type="protein sequence ID" value="MBT1707348.1"/>
    <property type="molecule type" value="Genomic_DNA"/>
</dbReference>
<dbReference type="AlphaFoldDB" id="A0AAP2DTV2"/>
<dbReference type="RefSeq" id="WP_254082940.1">
    <property type="nucleotide sequence ID" value="NZ_JAHESE010000002.1"/>
</dbReference>
<sequence>MHKIHLVKSLLISDFPSGSSINYYEGKFYLIGDDSRNVLVMNSDYAPLGAIHLFDYAEQRIAKREKVDLEGSAIVRVGDTDNLLIVGSGSRKNRKRIILIPLTQAGLEIGSMQHAIYKTKDFLKRIEAAGVAEINLEGVTLVHNNLVLGNRGNRSTQDNHLIVTDTNFWENQGNANLLIKRLIMPVNHTNVVLGVSELCYIRENDTLLISFTSENTDNAYDDGEIGDSYIAWISHASAQLHKNEIIVDELLNLSTIADAFKRQKVEGMCYQMSGADFMLHLVSDNDNGESRLFQILLNF</sequence>
<dbReference type="Pfam" id="PF22000">
    <property type="entry name" value="DUF6929"/>
    <property type="match status" value="1"/>
</dbReference>
<keyword evidence="2" id="KW-1185">Reference proteome</keyword>
<dbReference type="Proteomes" id="UP001319080">
    <property type="component" value="Unassembled WGS sequence"/>
</dbReference>
<name>A0AAP2DTV2_9BACT</name>
<gene>
    <name evidence="1" type="ORF">KK062_03900</name>
</gene>
<proteinExistence type="predicted"/>
<protein>
    <submittedName>
        <fullName evidence="1">Uncharacterized protein</fullName>
    </submittedName>
</protein>